<evidence type="ECO:0000313" key="8">
    <source>
        <dbReference type="EMBL" id="PWG61804.1"/>
    </source>
</evidence>
<gene>
    <name evidence="8" type="ORF">DEM34_14435</name>
</gene>
<evidence type="ECO:0000256" key="1">
    <source>
        <dbReference type="ARBA" id="ARBA00004651"/>
    </source>
</evidence>
<dbReference type="GO" id="GO:0022857">
    <property type="term" value="F:transmembrane transporter activity"/>
    <property type="evidence" value="ECO:0007669"/>
    <property type="project" value="InterPro"/>
</dbReference>
<comment type="subcellular location">
    <subcellularLocation>
        <location evidence="1">Cell membrane</location>
        <topology evidence="1">Multi-pass membrane protein</topology>
    </subcellularLocation>
</comment>
<reference evidence="8 9" key="1">
    <citation type="submission" date="2018-05" db="EMBL/GenBank/DDBJ databases">
        <title>Spiribacter halobius sp. nov., a moderately halophilic bacterium isolated from marine solar saltern.</title>
        <authorList>
            <person name="Zheng W.-S."/>
            <person name="Lu D.-C."/>
            <person name="Du Z.-J."/>
        </authorList>
    </citation>
    <scope>NUCLEOTIDE SEQUENCE [LARGE SCALE GENOMIC DNA]</scope>
    <source>
        <strain evidence="8 9">E85</strain>
    </source>
</reference>
<keyword evidence="3 6" id="KW-0812">Transmembrane</keyword>
<feature type="transmembrane region" description="Helical" evidence="6">
    <location>
        <begin position="330"/>
        <end position="353"/>
    </location>
</feature>
<dbReference type="PANTHER" id="PTHR43124">
    <property type="entry name" value="PURINE EFFLUX PUMP PBUE"/>
    <property type="match status" value="1"/>
</dbReference>
<dbReference type="AlphaFoldDB" id="A0A2U2MYL8"/>
<feature type="transmembrane region" description="Helical" evidence="6">
    <location>
        <begin position="201"/>
        <end position="225"/>
    </location>
</feature>
<dbReference type="OrthoDB" id="2957247at2"/>
<feature type="transmembrane region" description="Helical" evidence="6">
    <location>
        <begin position="161"/>
        <end position="180"/>
    </location>
</feature>
<evidence type="ECO:0000256" key="4">
    <source>
        <dbReference type="ARBA" id="ARBA00022989"/>
    </source>
</evidence>
<dbReference type="InterPro" id="IPR050189">
    <property type="entry name" value="MFS_Efflux_Transporters"/>
</dbReference>
<dbReference type="Proteomes" id="UP000245474">
    <property type="component" value="Unassembled WGS sequence"/>
</dbReference>
<proteinExistence type="predicted"/>
<keyword evidence="2" id="KW-1003">Cell membrane</keyword>
<evidence type="ECO:0000256" key="3">
    <source>
        <dbReference type="ARBA" id="ARBA00022692"/>
    </source>
</evidence>
<dbReference type="EMBL" id="QFFI01000026">
    <property type="protein sequence ID" value="PWG61804.1"/>
    <property type="molecule type" value="Genomic_DNA"/>
</dbReference>
<organism evidence="8 9">
    <name type="scientific">Sediminicurvatus halobius</name>
    <dbReference type="NCBI Taxonomy" id="2182432"/>
    <lineage>
        <taxon>Bacteria</taxon>
        <taxon>Pseudomonadati</taxon>
        <taxon>Pseudomonadota</taxon>
        <taxon>Gammaproteobacteria</taxon>
        <taxon>Chromatiales</taxon>
        <taxon>Ectothiorhodospiraceae</taxon>
        <taxon>Sediminicurvatus</taxon>
    </lineage>
</organism>
<dbReference type="PROSITE" id="PS50850">
    <property type="entry name" value="MFS"/>
    <property type="match status" value="1"/>
</dbReference>
<dbReference type="Pfam" id="PF07690">
    <property type="entry name" value="MFS_1"/>
    <property type="match status" value="1"/>
</dbReference>
<dbReference type="PANTHER" id="PTHR43124:SF3">
    <property type="entry name" value="CHLORAMPHENICOL EFFLUX PUMP RV0191"/>
    <property type="match status" value="1"/>
</dbReference>
<feature type="transmembrane region" description="Helical" evidence="6">
    <location>
        <begin position="296"/>
        <end position="318"/>
    </location>
</feature>
<accession>A0A2U2MYL8</accession>
<protein>
    <submittedName>
        <fullName evidence="8">MFS transporter</fullName>
    </submittedName>
</protein>
<feature type="transmembrane region" description="Helical" evidence="6">
    <location>
        <begin position="271"/>
        <end position="290"/>
    </location>
</feature>
<name>A0A2U2MYL8_9GAMM</name>
<feature type="domain" description="Major facilitator superfamily (MFS) profile" evidence="7">
    <location>
        <begin position="4"/>
        <end position="384"/>
    </location>
</feature>
<dbReference type="SUPFAM" id="SSF103473">
    <property type="entry name" value="MFS general substrate transporter"/>
    <property type="match status" value="1"/>
</dbReference>
<keyword evidence="9" id="KW-1185">Reference proteome</keyword>
<sequence>MNQSMRLVPAGLALIAVSYGLARFAYGLFLPEMRDDVGLSPAIAGLVGGGAYAGYCVAIVGSAFLVERLGARVVAGTAGLVATVGMFSIALSTGPWALAASVLFAGISTGLASPPMAEAVARVIPAERQPQANTLINSGTSVGVALSGPIALAATGHWREAYLLFAAAAAVVTLWIVLTVPGLRTTAVRPRSSVSGADCVGLARAGSLPLVTAATGMGFASAAYWTFAGEVIVEIGGLPQGASGLAWVVIGVSGLVGGAAGELIRRFEINAVHRAFLLALGLACLALGVMPSYVSIAFVSAALFGAAYIMLTGVYLVWGVRVFSDRPAIGLGLPFLMIAVGQVIGAPIAGAIIDAANHKMTFIVFSAIAAITAATAYRERCSVTTRRPCPGPCRAAPSPSGECAGVYECGDASMRAK</sequence>
<dbReference type="InterPro" id="IPR011701">
    <property type="entry name" value="MFS"/>
</dbReference>
<evidence type="ECO:0000256" key="6">
    <source>
        <dbReference type="SAM" id="Phobius"/>
    </source>
</evidence>
<feature type="transmembrane region" description="Helical" evidence="6">
    <location>
        <begin position="43"/>
        <end position="66"/>
    </location>
</feature>
<evidence type="ECO:0000256" key="2">
    <source>
        <dbReference type="ARBA" id="ARBA00022475"/>
    </source>
</evidence>
<feature type="transmembrane region" description="Helical" evidence="6">
    <location>
        <begin position="135"/>
        <end position="155"/>
    </location>
</feature>
<dbReference type="RefSeq" id="WP_146205240.1">
    <property type="nucleotide sequence ID" value="NZ_CP086615.1"/>
</dbReference>
<feature type="transmembrane region" description="Helical" evidence="6">
    <location>
        <begin position="359"/>
        <end position="377"/>
    </location>
</feature>
<feature type="transmembrane region" description="Helical" evidence="6">
    <location>
        <begin position="73"/>
        <end position="90"/>
    </location>
</feature>
<dbReference type="InterPro" id="IPR020846">
    <property type="entry name" value="MFS_dom"/>
</dbReference>
<evidence type="ECO:0000256" key="5">
    <source>
        <dbReference type="ARBA" id="ARBA00023136"/>
    </source>
</evidence>
<evidence type="ECO:0000313" key="9">
    <source>
        <dbReference type="Proteomes" id="UP000245474"/>
    </source>
</evidence>
<keyword evidence="4 6" id="KW-1133">Transmembrane helix</keyword>
<dbReference type="InterPro" id="IPR036259">
    <property type="entry name" value="MFS_trans_sf"/>
</dbReference>
<keyword evidence="5 6" id="KW-0472">Membrane</keyword>
<feature type="transmembrane region" description="Helical" evidence="6">
    <location>
        <begin position="96"/>
        <end position="114"/>
    </location>
</feature>
<feature type="transmembrane region" description="Helical" evidence="6">
    <location>
        <begin position="245"/>
        <end position="264"/>
    </location>
</feature>
<evidence type="ECO:0000259" key="7">
    <source>
        <dbReference type="PROSITE" id="PS50850"/>
    </source>
</evidence>
<comment type="caution">
    <text evidence="8">The sequence shown here is derived from an EMBL/GenBank/DDBJ whole genome shotgun (WGS) entry which is preliminary data.</text>
</comment>
<dbReference type="Gene3D" id="1.20.1250.20">
    <property type="entry name" value="MFS general substrate transporter like domains"/>
    <property type="match status" value="2"/>
</dbReference>
<dbReference type="GO" id="GO:0005886">
    <property type="term" value="C:plasma membrane"/>
    <property type="evidence" value="ECO:0007669"/>
    <property type="project" value="UniProtKB-SubCell"/>
</dbReference>